<proteinExistence type="predicted"/>
<feature type="region of interest" description="Disordered" evidence="1">
    <location>
        <begin position="33"/>
        <end position="68"/>
    </location>
</feature>
<name>A0A7G1P8G1_9ACTN</name>
<evidence type="ECO:0008006" key="4">
    <source>
        <dbReference type="Google" id="ProtNLM"/>
    </source>
</evidence>
<dbReference type="RefSeq" id="WP_190852127.1">
    <property type="nucleotide sequence ID" value="NZ_AP023440.1"/>
</dbReference>
<evidence type="ECO:0000256" key="1">
    <source>
        <dbReference type="SAM" id="MobiDB-lite"/>
    </source>
</evidence>
<evidence type="ECO:0000313" key="3">
    <source>
        <dbReference type="Proteomes" id="UP000516444"/>
    </source>
</evidence>
<accession>A0A7G1P8G1</accession>
<gene>
    <name evidence="2" type="ORF">GCM10017557_49930</name>
</gene>
<dbReference type="KEGG" id="sgm:GCM10017557_49930"/>
<dbReference type="Proteomes" id="UP000516444">
    <property type="component" value="Chromosome"/>
</dbReference>
<organism evidence="2 3">
    <name type="scientific">Streptomyces aurantiacus</name>
    <dbReference type="NCBI Taxonomy" id="47760"/>
    <lineage>
        <taxon>Bacteria</taxon>
        <taxon>Bacillati</taxon>
        <taxon>Actinomycetota</taxon>
        <taxon>Actinomycetes</taxon>
        <taxon>Kitasatosporales</taxon>
        <taxon>Streptomycetaceae</taxon>
        <taxon>Streptomyces</taxon>
        <taxon>Streptomyces aurantiacus group</taxon>
    </lineage>
</organism>
<evidence type="ECO:0000313" key="2">
    <source>
        <dbReference type="EMBL" id="BCL30134.1"/>
    </source>
</evidence>
<dbReference type="EMBL" id="AP023440">
    <property type="protein sequence ID" value="BCL30134.1"/>
    <property type="molecule type" value="Genomic_DNA"/>
</dbReference>
<reference evidence="2 3" key="1">
    <citation type="journal article" date="2014" name="Int. J. Syst. Evol. Microbiol.">
        <title>Complete genome sequence of Corynebacterium casei LMG S-19264T (=DSM 44701T), isolated from a smear-ripened cheese.</title>
        <authorList>
            <consortium name="US DOE Joint Genome Institute (JGI-PGF)"/>
            <person name="Walter F."/>
            <person name="Albersmeier A."/>
            <person name="Kalinowski J."/>
            <person name="Ruckert C."/>
        </authorList>
    </citation>
    <scope>NUCLEOTIDE SEQUENCE [LARGE SCALE GENOMIC DNA]</scope>
    <source>
        <strain evidence="2 3">JCM 4677</strain>
    </source>
</reference>
<protein>
    <recommendedName>
        <fullName evidence="4">L,D-transpeptidase</fullName>
    </recommendedName>
</protein>
<dbReference type="AlphaFoldDB" id="A0A7G1P8G1"/>
<sequence length="186" mass="19306">MVRTSSGIVAGLTATALAVIGFLTYQASASAPSDLSAPRATESLPATATASKAPRDKKHPTALPAGSGTSRRVVYSLDDDRVWLVEQDDRVRRTFRVSPGTVDPPPGRYVVTSRSGTIVGSDGVAVEHVVRFANLNGIAIGFSAAADGSATPPDPTKKLGGIRESKESGTATWDFATIGTRVVVIK</sequence>
<keyword evidence="3" id="KW-1185">Reference proteome</keyword>